<accession>A0ABX0L018</accession>
<dbReference type="EMBL" id="JAAOMA010000004">
    <property type="protein sequence ID" value="NHR04411.1"/>
    <property type="molecule type" value="Genomic_DNA"/>
</dbReference>
<evidence type="ECO:0000313" key="2">
    <source>
        <dbReference type="Proteomes" id="UP001515641"/>
    </source>
</evidence>
<dbReference type="RefSeq" id="WP_166450928.1">
    <property type="nucleotide sequence ID" value="NZ_JAAOMA010000004.1"/>
</dbReference>
<dbReference type="Proteomes" id="UP001515641">
    <property type="component" value="Unassembled WGS sequence"/>
</dbReference>
<keyword evidence="2" id="KW-1185">Reference proteome</keyword>
<gene>
    <name evidence="1" type="ORF">HA052_04300</name>
</gene>
<proteinExistence type="predicted"/>
<comment type="caution">
    <text evidence="1">The sequence shown here is derived from an EMBL/GenBank/DDBJ whole genome shotgun (WGS) entry which is preliminary data.</text>
</comment>
<name>A0ABX0L018_9NEIS</name>
<reference evidence="1 2" key="1">
    <citation type="submission" date="2020-03" db="EMBL/GenBank/DDBJ databases">
        <title>Draft genome sequence of environmentally isolated cultures.</title>
        <authorList>
            <person name="Wilson H.S."/>
            <person name="De Leon M.E."/>
        </authorList>
    </citation>
    <scope>NUCLEOTIDE SEQUENCE [LARGE SCALE GENOMIC DNA]</scope>
    <source>
        <strain evidence="1 2">HSC-31F16</strain>
    </source>
</reference>
<evidence type="ECO:0000313" key="1">
    <source>
        <dbReference type="EMBL" id="NHR04411.1"/>
    </source>
</evidence>
<organism evidence="1 2">
    <name type="scientific">Chromobacterium fluminis</name>
    <dbReference type="NCBI Taxonomy" id="3044269"/>
    <lineage>
        <taxon>Bacteria</taxon>
        <taxon>Pseudomonadati</taxon>
        <taxon>Pseudomonadota</taxon>
        <taxon>Betaproteobacteria</taxon>
        <taxon>Neisseriales</taxon>
        <taxon>Chromobacteriaceae</taxon>
        <taxon>Chromobacterium</taxon>
    </lineage>
</organism>
<protein>
    <submittedName>
        <fullName evidence="1">Uncharacterized protein</fullName>
    </submittedName>
</protein>
<sequence>MDEHEKGVHLEHCNQGEYVGSCKYGDDGCPAQAGADGMTKEQMLEELEQLRVVADELISFQAEYAEKAWEPGGMPGNDYYRPKLVNIVNKARAARGQ</sequence>